<dbReference type="InterPro" id="IPR001668">
    <property type="entry name" value="Mob_Pre"/>
</dbReference>
<accession>A0A2U1BCY6</accession>
<dbReference type="GO" id="GO:0003677">
    <property type="term" value="F:DNA binding"/>
    <property type="evidence" value="ECO:0007669"/>
    <property type="project" value="InterPro"/>
</dbReference>
<evidence type="ECO:0000256" key="1">
    <source>
        <dbReference type="ARBA" id="ARBA00010657"/>
    </source>
</evidence>
<dbReference type="OrthoDB" id="9800759at2"/>
<dbReference type="Gene3D" id="3.30.930.30">
    <property type="match status" value="1"/>
</dbReference>
<feature type="region of interest" description="Disordered" evidence="3">
    <location>
        <begin position="19"/>
        <end position="45"/>
    </location>
</feature>
<protein>
    <submittedName>
        <fullName evidence="4">Plasmid recombination enzyme</fullName>
    </submittedName>
</protein>
<evidence type="ECO:0000313" key="5">
    <source>
        <dbReference type="Proteomes" id="UP000245778"/>
    </source>
</evidence>
<organism evidence="4 5">
    <name type="scientific">Intestinimonas butyriciproducens</name>
    <dbReference type="NCBI Taxonomy" id="1297617"/>
    <lineage>
        <taxon>Bacteria</taxon>
        <taxon>Bacillati</taxon>
        <taxon>Bacillota</taxon>
        <taxon>Clostridia</taxon>
        <taxon>Eubacteriales</taxon>
        <taxon>Intestinimonas</taxon>
    </lineage>
</organism>
<dbReference type="GeneID" id="93229991"/>
<dbReference type="GO" id="GO:0006310">
    <property type="term" value="P:DNA recombination"/>
    <property type="evidence" value="ECO:0007669"/>
    <property type="project" value="InterPro"/>
</dbReference>
<dbReference type="CDD" id="cd17242">
    <property type="entry name" value="MobM_relaxase"/>
    <property type="match status" value="1"/>
</dbReference>
<reference evidence="4 5" key="1">
    <citation type="submission" date="2018-04" db="EMBL/GenBank/DDBJ databases">
        <title>Genomic Encyclopedia of Type Strains, Phase IV (KMG-IV): sequencing the most valuable type-strain genomes for metagenomic binning, comparative biology and taxonomic classification.</title>
        <authorList>
            <person name="Goeker M."/>
        </authorList>
    </citation>
    <scope>NUCLEOTIDE SEQUENCE [LARGE SCALE GENOMIC DNA]</scope>
    <source>
        <strain evidence="4 5">DSM 26588</strain>
    </source>
</reference>
<dbReference type="Proteomes" id="UP000245778">
    <property type="component" value="Unassembled WGS sequence"/>
</dbReference>
<keyword evidence="2" id="KW-0175">Coiled coil</keyword>
<dbReference type="RefSeq" id="WP_116722556.1">
    <property type="nucleotide sequence ID" value="NZ_CP011524.1"/>
</dbReference>
<evidence type="ECO:0000256" key="3">
    <source>
        <dbReference type="SAM" id="MobiDB-lite"/>
    </source>
</evidence>
<comment type="similarity">
    <text evidence="1">Belongs to the plasmid mobilization pre family.</text>
</comment>
<evidence type="ECO:0000313" key="4">
    <source>
        <dbReference type="EMBL" id="PVY46461.1"/>
    </source>
</evidence>
<sequence length="319" mass="36925">MAQKAQHAILRFAKHKAGPAGALEAHHERTKDQYASNPDIDTSRSKDNFHIIQPAQKYRREINNRIKAAGCRTRKDSTMFVDTLITASPEFFTGRSKQEVQDYFTEAVAFMEKKVGRGNIFSAVVHMDEKTPHLHLCFTPITEDGRLSAKEILGNRAQLSKWQDEFHAHMKKVFPVLKRGESALVTKRKHIPTWLFKQSVDLTKQQQAIEKAISEIGVLNAGKKRDEVLEMVGPYFSRLEKHLGQMKKYQATIDYLTQENEGLREKVRDETGIQKQMEVLMLKKENEQLRRFVNSIPPEVRQALKEQQRGQRRPKDHQR</sequence>
<name>A0A2U1BCY6_9FIRM</name>
<comment type="caution">
    <text evidence="4">The sequence shown here is derived from an EMBL/GenBank/DDBJ whole genome shotgun (WGS) entry which is preliminary data.</text>
</comment>
<dbReference type="EMBL" id="QEKK01000015">
    <property type="protein sequence ID" value="PVY46461.1"/>
    <property type="molecule type" value="Genomic_DNA"/>
</dbReference>
<evidence type="ECO:0000256" key="2">
    <source>
        <dbReference type="SAM" id="Coils"/>
    </source>
</evidence>
<proteinExistence type="inferred from homology"/>
<feature type="coiled-coil region" evidence="2">
    <location>
        <begin position="239"/>
        <end position="266"/>
    </location>
</feature>
<dbReference type="NCBIfam" id="NF041497">
    <property type="entry name" value="MobV"/>
    <property type="match status" value="1"/>
</dbReference>
<gene>
    <name evidence="4" type="ORF">C7373_1159</name>
</gene>
<dbReference type="AlphaFoldDB" id="A0A2U1BCY6"/>
<dbReference type="Pfam" id="PF01076">
    <property type="entry name" value="Mob_Pre"/>
    <property type="match status" value="1"/>
</dbReference>